<dbReference type="Proteomes" id="UP000075714">
    <property type="component" value="Unassembled WGS sequence"/>
</dbReference>
<reference evidence="3" key="1">
    <citation type="journal article" date="2016" name="Nat. Commun.">
        <title>The Gonium pectorale genome demonstrates co-option of cell cycle regulation during the evolution of multicellularity.</title>
        <authorList>
            <person name="Hanschen E.R."/>
            <person name="Marriage T.N."/>
            <person name="Ferris P.J."/>
            <person name="Hamaji T."/>
            <person name="Toyoda A."/>
            <person name="Fujiyama A."/>
            <person name="Neme R."/>
            <person name="Noguchi H."/>
            <person name="Minakuchi Y."/>
            <person name="Suzuki M."/>
            <person name="Kawai-Toyooka H."/>
            <person name="Smith D.R."/>
            <person name="Sparks H."/>
            <person name="Anderson J."/>
            <person name="Bakaric R."/>
            <person name="Luria V."/>
            <person name="Karger A."/>
            <person name="Kirschner M.W."/>
            <person name="Durand P.M."/>
            <person name="Michod R.E."/>
            <person name="Nozaki H."/>
            <person name="Olson B.J."/>
        </authorList>
    </citation>
    <scope>NUCLEOTIDE SEQUENCE [LARGE SCALE GENOMIC DNA]</scope>
    <source>
        <strain evidence="3">NIES-2863</strain>
    </source>
</reference>
<protein>
    <submittedName>
        <fullName evidence="2">Uncharacterized protein</fullName>
    </submittedName>
</protein>
<dbReference type="AlphaFoldDB" id="A0A150FYY8"/>
<evidence type="ECO:0000313" key="3">
    <source>
        <dbReference type="Proteomes" id="UP000075714"/>
    </source>
</evidence>
<evidence type="ECO:0000313" key="2">
    <source>
        <dbReference type="EMBL" id="KXZ42270.1"/>
    </source>
</evidence>
<name>A0A150FYY8_GONPE</name>
<feature type="compositionally biased region" description="Low complexity" evidence="1">
    <location>
        <begin position="149"/>
        <end position="158"/>
    </location>
</feature>
<organism evidence="2 3">
    <name type="scientific">Gonium pectorale</name>
    <name type="common">Green alga</name>
    <dbReference type="NCBI Taxonomy" id="33097"/>
    <lineage>
        <taxon>Eukaryota</taxon>
        <taxon>Viridiplantae</taxon>
        <taxon>Chlorophyta</taxon>
        <taxon>core chlorophytes</taxon>
        <taxon>Chlorophyceae</taxon>
        <taxon>CS clade</taxon>
        <taxon>Chlamydomonadales</taxon>
        <taxon>Volvocaceae</taxon>
        <taxon>Gonium</taxon>
    </lineage>
</organism>
<feature type="region of interest" description="Disordered" evidence="1">
    <location>
        <begin position="132"/>
        <end position="158"/>
    </location>
</feature>
<evidence type="ECO:0000256" key="1">
    <source>
        <dbReference type="SAM" id="MobiDB-lite"/>
    </source>
</evidence>
<comment type="caution">
    <text evidence="2">The sequence shown here is derived from an EMBL/GenBank/DDBJ whole genome shotgun (WGS) entry which is preliminary data.</text>
</comment>
<accession>A0A150FYY8</accession>
<keyword evidence="3" id="KW-1185">Reference proteome</keyword>
<dbReference type="EMBL" id="LSYV01000171">
    <property type="protein sequence ID" value="KXZ42270.1"/>
    <property type="molecule type" value="Genomic_DNA"/>
</dbReference>
<proteinExistence type="predicted"/>
<sequence length="331" mass="32447">MMVSNSVDELRASTREAVCSRMVSHPCVVQCYAINITRMTEQDLEPGASLGMTPAGTRNGLFSSPRATDRDILAGPCCGPSTSPTLAPSPLGSYLPAALNTPVLAGAVQLPAALAVPPPPGATMVAALAGGDRSAHGARGGAGRGRQVDGGQRSRAQSAVHSSVAAAAAACVQPRGSEAAGGAAAGRACTAPPAAGGPDGNGGDDVLRGAAPVCISEEHIRKAERCSSAAAGGGVAAEPMSVSLVAGRGLAGSGGGGGAANGTATGAAATASPSGTVVNEGYGSSIVWWADGTESVQMELDPSERSAALRAELLRLGAAPGKFLTTIIMEW</sequence>
<dbReference type="OrthoDB" id="10658778at2759"/>
<gene>
    <name evidence="2" type="ORF">GPECTOR_171g196</name>
</gene>